<dbReference type="PROSITE" id="PS50893">
    <property type="entry name" value="ABC_TRANSPORTER_2"/>
    <property type="match status" value="1"/>
</dbReference>
<keyword evidence="3" id="KW-0410">Iron transport</keyword>
<dbReference type="InterPro" id="IPR008995">
    <property type="entry name" value="Mo/tungstate-bd_C_term_dom"/>
</dbReference>
<keyword evidence="4" id="KW-0547">Nucleotide-binding</keyword>
<keyword evidence="8" id="KW-0472">Membrane</keyword>
<dbReference type="EC" id="7.6.2.9" evidence="9"/>
<evidence type="ECO:0000256" key="8">
    <source>
        <dbReference type="ARBA" id="ARBA00023136"/>
    </source>
</evidence>
<dbReference type="RefSeq" id="WP_084228486.1">
    <property type="nucleotide sequence ID" value="NZ_AP022594.1"/>
</dbReference>
<dbReference type="InterPro" id="IPR003439">
    <property type="entry name" value="ABC_transporter-like_ATP-bd"/>
</dbReference>
<evidence type="ECO:0000256" key="3">
    <source>
        <dbReference type="ARBA" id="ARBA00022496"/>
    </source>
</evidence>
<keyword evidence="1" id="KW-0813">Transport</keyword>
<dbReference type="InterPro" id="IPR027417">
    <property type="entry name" value="P-loop_NTPase"/>
</dbReference>
<sequence>MLRARGVTRVFSSRSDAVHALRGVDLDVADGSLTAVLGPSGCGKTTLLRILAGFDRPDTGEVWIGGRRVAGPGAFIRPERRSVGVVAQEGALFPHMTVAANIAYGVPVGAGFDVDGRRRRRARVQEMLELVGLPDLGDRRPDELSGGQQQRVALARALAPGPAVLLLDEPFSALDAALRVGLREEVRDLLRSIGATAVLVTHDQDEALSLADQVAIMRDGTVVQAGTPAGVYAQPADPETAAFLGDSMELNVRWRPSSEAGRVDVDCPLGALRVAASAIHPPVGSPVGEGPEGTSARLVLRPEQLMLAGRGAPGTVLTASFFGRDGLVRVALADGTRLLVRLDGRAMPVVGERVRVRAVPELEITPPMSA</sequence>
<proteinExistence type="predicted"/>
<protein>
    <recommendedName>
        <fullName evidence="9">ABC-type quaternary amine transporter</fullName>
        <ecNumber evidence="9">7.6.2.9</ecNumber>
    </recommendedName>
</protein>
<dbReference type="CDD" id="cd03259">
    <property type="entry name" value="ABC_Carb_Solutes_like"/>
    <property type="match status" value="1"/>
</dbReference>
<dbReference type="GO" id="GO:0016887">
    <property type="term" value="F:ATP hydrolysis activity"/>
    <property type="evidence" value="ECO:0007669"/>
    <property type="project" value="InterPro"/>
</dbReference>
<comment type="caution">
    <text evidence="11">The sequence shown here is derived from an EMBL/GenBank/DDBJ whole genome shotgun (WGS) entry which is preliminary data.</text>
</comment>
<keyword evidence="2" id="KW-1003">Cell membrane</keyword>
<evidence type="ECO:0000313" key="12">
    <source>
        <dbReference type="Proteomes" id="UP000193577"/>
    </source>
</evidence>
<evidence type="ECO:0000313" key="11">
    <source>
        <dbReference type="EMBL" id="OSC35072.1"/>
    </source>
</evidence>
<dbReference type="Gene3D" id="3.40.50.300">
    <property type="entry name" value="P-loop containing nucleotide triphosphate hydrolases"/>
    <property type="match status" value="1"/>
</dbReference>
<keyword evidence="12" id="KW-1185">Reference proteome</keyword>
<dbReference type="GO" id="GO:0005524">
    <property type="term" value="F:ATP binding"/>
    <property type="evidence" value="ECO:0007669"/>
    <property type="project" value="UniProtKB-KW"/>
</dbReference>
<dbReference type="GO" id="GO:0015418">
    <property type="term" value="F:ABC-type quaternary ammonium compound transporting activity"/>
    <property type="evidence" value="ECO:0007669"/>
    <property type="project" value="UniProtKB-EC"/>
</dbReference>
<dbReference type="SUPFAM" id="SSF52540">
    <property type="entry name" value="P-loop containing nucleoside triphosphate hydrolases"/>
    <property type="match status" value="1"/>
</dbReference>
<dbReference type="PANTHER" id="PTHR42781:SF4">
    <property type="entry name" value="SPERMIDINE_PUTRESCINE IMPORT ATP-BINDING PROTEIN POTA"/>
    <property type="match status" value="1"/>
</dbReference>
<keyword evidence="5" id="KW-0067">ATP-binding</keyword>
<dbReference type="EMBL" id="NCXO01000006">
    <property type="protein sequence ID" value="OSC35072.1"/>
    <property type="molecule type" value="Genomic_DNA"/>
</dbReference>
<dbReference type="SMART" id="SM00382">
    <property type="entry name" value="AAA"/>
    <property type="match status" value="1"/>
</dbReference>
<dbReference type="PANTHER" id="PTHR42781">
    <property type="entry name" value="SPERMIDINE/PUTRESCINE IMPORT ATP-BINDING PROTEIN POTA"/>
    <property type="match status" value="1"/>
</dbReference>
<keyword evidence="6" id="KW-0408">Iron</keyword>
<evidence type="ECO:0000259" key="10">
    <source>
        <dbReference type="PROSITE" id="PS50893"/>
    </source>
</evidence>
<dbReference type="FunFam" id="3.40.50.300:FF:000425">
    <property type="entry name" value="Probable ABC transporter, ATP-binding subunit"/>
    <property type="match status" value="1"/>
</dbReference>
<reference evidence="11 12" key="1">
    <citation type="submission" date="2017-04" db="EMBL/GenBank/DDBJ databases">
        <title>The new phylogeny of genus Mycobacterium.</title>
        <authorList>
            <person name="Tortoli E."/>
            <person name="Trovato A."/>
            <person name="Cirillo D.M."/>
        </authorList>
    </citation>
    <scope>NUCLEOTIDE SEQUENCE [LARGE SCALE GENOMIC DNA]</scope>
    <source>
        <strain evidence="11 12">KCTC 19819</strain>
    </source>
</reference>
<evidence type="ECO:0000256" key="1">
    <source>
        <dbReference type="ARBA" id="ARBA00022448"/>
    </source>
</evidence>
<name>A0A7I7S9L3_9MYCO</name>
<dbReference type="SUPFAM" id="SSF50331">
    <property type="entry name" value="MOP-like"/>
    <property type="match status" value="1"/>
</dbReference>
<evidence type="ECO:0000256" key="4">
    <source>
        <dbReference type="ARBA" id="ARBA00022741"/>
    </source>
</evidence>
<dbReference type="InterPro" id="IPR003593">
    <property type="entry name" value="AAA+_ATPase"/>
</dbReference>
<evidence type="ECO:0000256" key="7">
    <source>
        <dbReference type="ARBA" id="ARBA00023065"/>
    </source>
</evidence>
<dbReference type="InterPro" id="IPR015853">
    <property type="entry name" value="ABC_transpr_FbpC"/>
</dbReference>
<evidence type="ECO:0000256" key="6">
    <source>
        <dbReference type="ARBA" id="ARBA00023004"/>
    </source>
</evidence>
<dbReference type="AlphaFoldDB" id="A0A7I7S9L3"/>
<accession>A0A7I7S9L3</accession>
<dbReference type="InterPro" id="IPR050093">
    <property type="entry name" value="ABC_SmlMolc_Importer"/>
</dbReference>
<dbReference type="GO" id="GO:0043190">
    <property type="term" value="C:ATP-binding cassette (ABC) transporter complex"/>
    <property type="evidence" value="ECO:0007669"/>
    <property type="project" value="InterPro"/>
</dbReference>
<dbReference type="OrthoDB" id="9802264at2"/>
<dbReference type="PROSITE" id="PS00211">
    <property type="entry name" value="ABC_TRANSPORTER_1"/>
    <property type="match status" value="1"/>
</dbReference>
<dbReference type="Pfam" id="PF00005">
    <property type="entry name" value="ABC_tran"/>
    <property type="match status" value="1"/>
</dbReference>
<organism evidence="11 12">
    <name type="scientific">Mycolicibacillus koreensis</name>
    <dbReference type="NCBI Taxonomy" id="1069220"/>
    <lineage>
        <taxon>Bacteria</taxon>
        <taxon>Bacillati</taxon>
        <taxon>Actinomycetota</taxon>
        <taxon>Actinomycetes</taxon>
        <taxon>Mycobacteriales</taxon>
        <taxon>Mycobacteriaceae</taxon>
        <taxon>Mycolicibacillus</taxon>
    </lineage>
</organism>
<dbReference type="InterPro" id="IPR013611">
    <property type="entry name" value="Transp-assoc_OB_typ2"/>
</dbReference>
<dbReference type="InterPro" id="IPR017871">
    <property type="entry name" value="ABC_transporter-like_CS"/>
</dbReference>
<gene>
    <name evidence="11" type="ORF">B8W67_04625</name>
</gene>
<dbReference type="GO" id="GO:0015408">
    <property type="term" value="F:ABC-type ferric iron transporter activity"/>
    <property type="evidence" value="ECO:0007669"/>
    <property type="project" value="InterPro"/>
</dbReference>
<dbReference type="Proteomes" id="UP000193577">
    <property type="component" value="Unassembled WGS sequence"/>
</dbReference>
<evidence type="ECO:0000256" key="9">
    <source>
        <dbReference type="ARBA" id="ARBA00066388"/>
    </source>
</evidence>
<keyword evidence="7" id="KW-0406">Ion transport</keyword>
<evidence type="ECO:0000256" key="2">
    <source>
        <dbReference type="ARBA" id="ARBA00022475"/>
    </source>
</evidence>
<evidence type="ECO:0000256" key="5">
    <source>
        <dbReference type="ARBA" id="ARBA00022840"/>
    </source>
</evidence>
<feature type="domain" description="ABC transporter" evidence="10">
    <location>
        <begin position="2"/>
        <end position="244"/>
    </location>
</feature>
<dbReference type="Pfam" id="PF08402">
    <property type="entry name" value="TOBE_2"/>
    <property type="match status" value="1"/>
</dbReference>